<comment type="caution">
    <text evidence="11">The sequence shown here is derived from an EMBL/GenBank/DDBJ whole genome shotgun (WGS) entry which is preliminary data.</text>
</comment>
<evidence type="ECO:0000313" key="12">
    <source>
        <dbReference type="Proteomes" id="UP000233425"/>
    </source>
</evidence>
<comment type="pathway">
    <text evidence="1 7 8">Cofactor biosynthesis; NAD(+) biosynthesis; NAD(+) from deamido-NAD(+) (L-Gln route): step 1/1.</text>
</comment>
<sequence>MKYGFIKVASATPKIRVADCKTNTINIIEQIKEAHKNGASLVVFPELCVTGYTCSDLFYQRVLLNAAEKSVEEVLKKTADLDIISIVGVPVAIESALYNCAAVIYKGDILGIVPKVNIPNYSEFYEVRHYTSGKNLYDEISYAGVETIISDNLVFCCDKMRDFSFGVEVCEDLWVAASPSVEHAKHGATIICNPSTSDDVIGKAQYRRDLVKMQSGKLCCAYIYSDSGFGESTTDMVFSGQNIISENASLLAESKRFTTGIIYADIDVQKLSAERRKTNTFTKSDDNNFTSVYFDMPIKQTKLSREFSRTPFIPSNKSDLDARCEEIITMQATGLATRLAHTGIQNAVLGLSGGLDSTLALIVCVHAFDMLDIDRKNIHTVTMPCFGTTKRTKSNAQLLAEAYGVSFEDINITKAVRQHFADINHDESVTNITYENSQARERTQILMDLSNKYNGLVIGTGDLSELALGWATYNGDHMSMYAVNVSIPKTLVRYLTAYEAQHSEGVLKTVLLDVLDTPVSPELLPPDKNGEIAQKTEDVVGPYELHDFFLYYLVRFGFEPNKIYYLAKRSFAGKYDNATIKKWLTTFVRRFFTQQFKRSCLPDGPKVGSVTLSPRSDWRMPSDACVNLWLENLEED</sequence>
<evidence type="ECO:0000256" key="4">
    <source>
        <dbReference type="ARBA" id="ARBA00022741"/>
    </source>
</evidence>
<dbReference type="PIRSF" id="PIRSF006630">
    <property type="entry name" value="NADS_GAT"/>
    <property type="match status" value="1"/>
</dbReference>
<dbReference type="InterPro" id="IPR003010">
    <property type="entry name" value="C-N_Hydrolase"/>
</dbReference>
<feature type="active site" description="Nucleophile; for glutaminase activity" evidence="7">
    <location>
        <position position="170"/>
    </location>
</feature>
<protein>
    <recommendedName>
        <fullName evidence="7 8">Glutamine-dependent NAD(+) synthetase</fullName>
        <ecNumber evidence="7 8">6.3.5.1</ecNumber>
    </recommendedName>
    <alternativeName>
        <fullName evidence="7 8">NAD(+) synthase [glutamine-hydrolyzing]</fullName>
    </alternativeName>
</protein>
<feature type="binding site" evidence="7">
    <location>
        <begin position="350"/>
        <end position="357"/>
    </location>
    <ligand>
        <name>ATP</name>
        <dbReference type="ChEBI" id="CHEBI:30616"/>
    </ligand>
</feature>
<dbReference type="Gene3D" id="1.10.10.1140">
    <property type="entry name" value="Glutamine-dependent NAD+ synthetase, C-terminal domain"/>
    <property type="match status" value="1"/>
</dbReference>
<feature type="active site" description="Proton acceptor; for glutaminase activity" evidence="7">
    <location>
        <position position="46"/>
    </location>
</feature>
<keyword evidence="4 7" id="KW-0547">Nucleotide-binding</keyword>
<dbReference type="InterPro" id="IPR003694">
    <property type="entry name" value="NAD_synthase"/>
</dbReference>
<feature type="domain" description="CN hydrolase" evidence="10">
    <location>
        <begin position="6"/>
        <end position="268"/>
    </location>
</feature>
<dbReference type="GO" id="GO:0005524">
    <property type="term" value="F:ATP binding"/>
    <property type="evidence" value="ECO:0007669"/>
    <property type="project" value="UniProtKB-UniRule"/>
</dbReference>
<dbReference type="InterPro" id="IPR022310">
    <property type="entry name" value="NAD/GMP_synthase"/>
</dbReference>
<evidence type="ECO:0000256" key="9">
    <source>
        <dbReference type="RuleBase" id="RU003811"/>
    </source>
</evidence>
<dbReference type="NCBIfam" id="NF002730">
    <property type="entry name" value="PRK02628.1"/>
    <property type="match status" value="1"/>
</dbReference>
<dbReference type="InterPro" id="IPR014729">
    <property type="entry name" value="Rossmann-like_a/b/a_fold"/>
</dbReference>
<feature type="binding site" evidence="7">
    <location>
        <position position="597"/>
    </location>
    <ligand>
        <name>deamido-NAD(+)</name>
        <dbReference type="ChEBI" id="CHEBI:58437"/>
        <note>ligand shared between two neighboring subunits</note>
    </ligand>
</feature>
<dbReference type="HAMAP" id="MF_02090">
    <property type="entry name" value="NadE_glutamine_dep"/>
    <property type="match status" value="1"/>
</dbReference>
<dbReference type="Gene3D" id="3.60.110.10">
    <property type="entry name" value="Carbon-nitrogen hydrolase"/>
    <property type="match status" value="1"/>
</dbReference>
<comment type="catalytic activity">
    <reaction evidence="7 8">
        <text>deamido-NAD(+) + L-glutamine + ATP + H2O = L-glutamate + AMP + diphosphate + NAD(+) + H(+)</text>
        <dbReference type="Rhea" id="RHEA:24384"/>
        <dbReference type="ChEBI" id="CHEBI:15377"/>
        <dbReference type="ChEBI" id="CHEBI:15378"/>
        <dbReference type="ChEBI" id="CHEBI:29985"/>
        <dbReference type="ChEBI" id="CHEBI:30616"/>
        <dbReference type="ChEBI" id="CHEBI:33019"/>
        <dbReference type="ChEBI" id="CHEBI:57540"/>
        <dbReference type="ChEBI" id="CHEBI:58359"/>
        <dbReference type="ChEBI" id="CHEBI:58437"/>
        <dbReference type="ChEBI" id="CHEBI:456215"/>
        <dbReference type="EC" id="6.3.5.1"/>
    </reaction>
</comment>
<evidence type="ECO:0000256" key="3">
    <source>
        <dbReference type="ARBA" id="ARBA00022598"/>
    </source>
</evidence>
<dbReference type="Pfam" id="PF00795">
    <property type="entry name" value="CN_hydrolase"/>
    <property type="match status" value="1"/>
</dbReference>
<keyword evidence="6 7" id="KW-0520">NAD</keyword>
<dbReference type="CDD" id="cd07570">
    <property type="entry name" value="GAT_Gln-NAD-synth"/>
    <property type="match status" value="1"/>
</dbReference>
<dbReference type="FunFam" id="1.10.10.1140:FF:000001">
    <property type="entry name" value="Glutamine-dependent NAD(+) synthetase"/>
    <property type="match status" value="1"/>
</dbReference>
<dbReference type="InterPro" id="IPR041856">
    <property type="entry name" value="NAD+_synth_C"/>
</dbReference>
<dbReference type="GO" id="GO:0008795">
    <property type="term" value="F:NAD+ synthase activity"/>
    <property type="evidence" value="ECO:0007669"/>
    <property type="project" value="UniProtKB-UniRule"/>
</dbReference>
<dbReference type="GO" id="GO:0003952">
    <property type="term" value="F:NAD+ synthase (glutamine-hydrolyzing) activity"/>
    <property type="evidence" value="ECO:0007669"/>
    <property type="project" value="UniProtKB-UniRule"/>
</dbReference>
<feature type="binding site" evidence="7">
    <location>
        <position position="465"/>
    </location>
    <ligand>
        <name>deamido-NAD(+)</name>
        <dbReference type="ChEBI" id="CHEBI:58437"/>
        <note>ligand shared between two neighboring subunits</note>
    </ligand>
</feature>
<feature type="binding site" evidence="7">
    <location>
        <position position="121"/>
    </location>
    <ligand>
        <name>L-glutamine</name>
        <dbReference type="ChEBI" id="CHEBI:58359"/>
    </ligand>
</feature>
<dbReference type="InterPro" id="IPR036526">
    <property type="entry name" value="C-N_Hydrolase_sf"/>
</dbReference>
<name>A0A2N0UMI2_9FIRM</name>
<dbReference type="CDD" id="cd00553">
    <property type="entry name" value="NAD_synthase"/>
    <property type="match status" value="1"/>
</dbReference>
<dbReference type="Gene3D" id="3.40.50.620">
    <property type="entry name" value="HUPs"/>
    <property type="match status" value="1"/>
</dbReference>
<accession>A0A2N0UMI2</accession>
<dbReference type="RefSeq" id="WP_101029245.1">
    <property type="nucleotide sequence ID" value="NZ_CABMMZ010000063.1"/>
</dbReference>
<dbReference type="PANTHER" id="PTHR23090:SF9">
    <property type="entry name" value="GLUTAMINE-DEPENDENT NAD(+) SYNTHETASE"/>
    <property type="match status" value="1"/>
</dbReference>
<evidence type="ECO:0000259" key="10">
    <source>
        <dbReference type="PROSITE" id="PS50263"/>
    </source>
</evidence>
<proteinExistence type="inferred from homology"/>
<dbReference type="EC" id="6.3.5.1" evidence="7 8"/>
<feature type="binding site" evidence="7">
    <location>
        <position position="197"/>
    </location>
    <ligand>
        <name>L-glutamine</name>
        <dbReference type="ChEBI" id="CHEBI:58359"/>
    </ligand>
</feature>
<dbReference type="SUPFAM" id="SSF56317">
    <property type="entry name" value="Carbon-nitrogen hydrolase"/>
    <property type="match status" value="1"/>
</dbReference>
<evidence type="ECO:0000256" key="7">
    <source>
        <dbReference type="HAMAP-Rule" id="MF_02090"/>
    </source>
</evidence>
<comment type="similarity">
    <text evidence="2 7 8">In the C-terminal section; belongs to the NAD synthetase family.</text>
</comment>
<keyword evidence="12" id="KW-1185">Reference proteome</keyword>
<dbReference type="PANTHER" id="PTHR23090">
    <property type="entry name" value="NH 3 /GLUTAMINE-DEPENDENT NAD + SYNTHETASE"/>
    <property type="match status" value="1"/>
</dbReference>
<dbReference type="NCBIfam" id="TIGR00552">
    <property type="entry name" value="nadE"/>
    <property type="match status" value="1"/>
</dbReference>
<dbReference type="Proteomes" id="UP000233425">
    <property type="component" value="Unassembled WGS sequence"/>
</dbReference>
<dbReference type="EMBL" id="NNSR01000063">
    <property type="protein sequence ID" value="PKD28202.1"/>
    <property type="molecule type" value="Genomic_DNA"/>
</dbReference>
<dbReference type="SUPFAM" id="SSF52402">
    <property type="entry name" value="Adenine nucleotide alpha hydrolases-like"/>
    <property type="match status" value="1"/>
</dbReference>
<feature type="binding site" evidence="7">
    <location>
        <begin position="470"/>
        <end position="473"/>
    </location>
    <ligand>
        <name>deamido-NAD(+)</name>
        <dbReference type="ChEBI" id="CHEBI:58437"/>
        <note>ligand shared between two neighboring subunits</note>
    </ligand>
</feature>
<comment type="similarity">
    <text evidence="9">Belongs to the NAD synthetase family.</text>
</comment>
<dbReference type="PROSITE" id="PS50263">
    <property type="entry name" value="CN_HYDROLASE"/>
    <property type="match status" value="1"/>
</dbReference>
<feature type="binding site" evidence="7">
    <location>
        <position position="203"/>
    </location>
    <ligand>
        <name>L-glutamine</name>
        <dbReference type="ChEBI" id="CHEBI:58359"/>
    </ligand>
</feature>
<reference evidence="11" key="1">
    <citation type="journal article" date="2018" name="Environ. Microbiol.">
        <title>Sporulation capability and amylosome conservation among diverse human colonic and rumen isolates of the keystone starch-degrader Ruminococcus bromii.</title>
        <authorList>
            <person name="Mukhopadhya I."/>
            <person name="Morais S."/>
            <person name="Laverde-Gomez J."/>
            <person name="Sheridan P.O."/>
            <person name="Walker A.W."/>
            <person name="Kelly W."/>
            <person name="Klieve A.V."/>
            <person name="Ouwerkerk D."/>
            <person name="Duncan S.H."/>
            <person name="Louis P."/>
            <person name="Koropatkin N."/>
            <person name="Cockburn D."/>
            <person name="Kibler R."/>
            <person name="Cooper P.J."/>
            <person name="Sandoval C."/>
            <person name="Crost E."/>
            <person name="Juge N."/>
            <person name="Bayer E.A."/>
            <person name="Flint H.J."/>
        </authorList>
    </citation>
    <scope>NUCLEOTIDE SEQUENCE [LARGE SCALE GENOMIC DNA]</scope>
    <source>
        <strain evidence="11">ATCC 27255</strain>
    </source>
</reference>
<dbReference type="UniPathway" id="UPA00253">
    <property type="reaction ID" value="UER00334"/>
</dbReference>
<gene>
    <name evidence="7 11" type="primary">nadE</name>
    <name evidence="11" type="ORF">RBATCC27255_01254</name>
</gene>
<dbReference type="AlphaFoldDB" id="A0A2N0UMI2"/>
<dbReference type="GO" id="GO:0004359">
    <property type="term" value="F:glutaminase activity"/>
    <property type="evidence" value="ECO:0007669"/>
    <property type="project" value="InterPro"/>
</dbReference>
<evidence type="ECO:0000313" key="11">
    <source>
        <dbReference type="EMBL" id="PKD28202.1"/>
    </source>
</evidence>
<dbReference type="GO" id="GO:0009435">
    <property type="term" value="P:NAD+ biosynthetic process"/>
    <property type="evidence" value="ECO:0007669"/>
    <property type="project" value="UniProtKB-UniRule"/>
</dbReference>
<evidence type="ECO:0000256" key="8">
    <source>
        <dbReference type="PIRNR" id="PIRNR006630"/>
    </source>
</evidence>
<dbReference type="InterPro" id="IPR014445">
    <property type="entry name" value="Gln-dep_NAD_synthase"/>
</dbReference>
<evidence type="ECO:0000256" key="6">
    <source>
        <dbReference type="ARBA" id="ARBA00023027"/>
    </source>
</evidence>
<evidence type="ECO:0000256" key="2">
    <source>
        <dbReference type="ARBA" id="ARBA00007145"/>
    </source>
</evidence>
<evidence type="ECO:0000256" key="5">
    <source>
        <dbReference type="ARBA" id="ARBA00022840"/>
    </source>
</evidence>
<organism evidence="11 12">
    <name type="scientific">Ruminococcus bromii</name>
    <dbReference type="NCBI Taxonomy" id="40518"/>
    <lineage>
        <taxon>Bacteria</taxon>
        <taxon>Bacillati</taxon>
        <taxon>Bacillota</taxon>
        <taxon>Clostridia</taxon>
        <taxon>Eubacteriales</taxon>
        <taxon>Oscillospiraceae</taxon>
        <taxon>Ruminococcus</taxon>
    </lineage>
</organism>
<dbReference type="Pfam" id="PF02540">
    <property type="entry name" value="NAD_synthase"/>
    <property type="match status" value="1"/>
</dbReference>
<feature type="binding site" evidence="7">
    <location>
        <position position="460"/>
    </location>
    <ligand>
        <name>ATP</name>
        <dbReference type="ChEBI" id="CHEBI:30616"/>
    </ligand>
</feature>
<keyword evidence="5 7" id="KW-0067">ATP-binding</keyword>
<feature type="active site" description="For glutaminase activity" evidence="7">
    <location>
        <position position="115"/>
    </location>
</feature>
<dbReference type="GO" id="GO:0005737">
    <property type="term" value="C:cytoplasm"/>
    <property type="evidence" value="ECO:0007669"/>
    <property type="project" value="InterPro"/>
</dbReference>
<evidence type="ECO:0000256" key="1">
    <source>
        <dbReference type="ARBA" id="ARBA00005188"/>
    </source>
</evidence>
<keyword evidence="3 7" id="KW-0436">Ligase</keyword>
<comment type="function">
    <text evidence="7">Catalyzes the ATP-dependent amidation of deamido-NAD to form NAD. Uses L-glutamine as a nitrogen source.</text>
</comment>
<feature type="binding site" evidence="7">
    <location>
        <position position="436"/>
    </location>
    <ligand>
        <name>deamido-NAD(+)</name>
        <dbReference type="ChEBI" id="CHEBI:58437"/>
        <note>ligand shared between two neighboring subunits</note>
    </ligand>
</feature>